<dbReference type="AlphaFoldDB" id="A0A1S3RE72"/>
<feature type="domain" description="CATSPERB Ig-like" evidence="7">
    <location>
        <begin position="757"/>
        <end position="857"/>
    </location>
</feature>
<dbReference type="InterPro" id="IPR048788">
    <property type="entry name" value="CATSPERB_2nd"/>
</dbReference>
<dbReference type="InterPro" id="IPR048786">
    <property type="entry name" value="CATSPERB_N"/>
</dbReference>
<name>A0A1S3RE72_SALSA</name>
<dbReference type="PaxDb" id="8030-ENSSSAP00000078076"/>
<reference evidence="9" key="1">
    <citation type="submission" date="2025-08" db="UniProtKB">
        <authorList>
            <consortium name="RefSeq"/>
        </authorList>
    </citation>
    <scope>IDENTIFICATION</scope>
</reference>
<evidence type="ECO:0000256" key="1">
    <source>
        <dbReference type="SAM" id="Phobius"/>
    </source>
</evidence>
<keyword evidence="1" id="KW-0812">Transmembrane</keyword>
<dbReference type="GeneID" id="106602505"/>
<keyword evidence="1" id="KW-1133">Transmembrane helix</keyword>
<keyword evidence="2" id="KW-0732">Signal</keyword>
<proteinExistence type="predicted"/>
<dbReference type="Pfam" id="PF15149">
    <property type="entry name" value="CATSPERB_C"/>
    <property type="match status" value="1"/>
</dbReference>
<organism evidence="8 9">
    <name type="scientific">Salmo salar</name>
    <name type="common">Atlantic salmon</name>
    <dbReference type="NCBI Taxonomy" id="8030"/>
    <lineage>
        <taxon>Eukaryota</taxon>
        <taxon>Metazoa</taxon>
        <taxon>Chordata</taxon>
        <taxon>Craniata</taxon>
        <taxon>Vertebrata</taxon>
        <taxon>Euteleostomi</taxon>
        <taxon>Actinopterygii</taxon>
        <taxon>Neopterygii</taxon>
        <taxon>Teleostei</taxon>
        <taxon>Protacanthopterygii</taxon>
        <taxon>Salmoniformes</taxon>
        <taxon>Salmonidae</taxon>
        <taxon>Salmoninae</taxon>
        <taxon>Salmo</taxon>
    </lineage>
</organism>
<keyword evidence="1" id="KW-0472">Membrane</keyword>
<sequence>MEMNRPSIKGTQMIFIITILLVRVQFGTTISDTDEPDDPEQQKLFQCVSGNMDSKRVRLYLGLDNLVVDCMLRKKPGVSARQYQNQLKLYTSSGLLPTMAIYNSTNSATFPFKLILNASTWRVNVPRYNITINTVAAPVDEWYVEFSMFYAFSMFSSKGSILDTLKGTLLDVAREPILQWTIGEELSSRIIEPHLHRVLKLQVSQSPCAGDVAVLAPVFAPGGHTGVILSVTRSAFTAQARWFNATRSLCSLINEACVSGCVGISIVDLKLTNCHLFLLTNRGLFISQDLLSPVTGTLNFTLLFLPALAQMDYSATTLWFSSQCVTDRIYFSDDTLSLISNEGEGDNLHSRCVYSKYPFTRWFLCQASAADIAKNHKHRYLSFLHDRHQHTGILLSHTEQKGAMVSVFGVKAEDLFQRHTKFPPVILDFQPRGIFLLDNHVILYGSEVWTSSDRGSTFTWVFSLDNQIVIDALSCTVIGVVVFFTDHGNLYIMKSGLARFAWLNETLDVASTLLCDHMGILIAVQLDKDKPSGFSYRNIEIDHLIEKHEMGFDKALALQYITDHTVLLHENAVINDHANGNNRQGRNNPLTVAPASHFPPNHVGKVIYFSDGGMVVITEVFRTHYLRGFSGAVVGEILEPIKGASLNAEPMQLYDLLVKKGEPEGLIVTLQLKDLDPSQGFNLSHVGKAVVAPGFSSYLITGLLPSGSALAKPTMPALVLPLTSHRSGEWLLFHSAGRGSWGMKEGPCRHALQSLDGVRNNALMRINVREELNFTFKAFMSDYSLSMVYHKKFMRVVLTNPLAIRVTARHSWDDTNNHMLTLTAFSHLCKKGTTTVMVYIPEASLLCRSSSFTFTLQNSCPEGLQIVYVSQQPISDHEWIYTDPVDHMDNKRLFNLPVNYRPPSQLGVLIPTTDNIYNADPSQPRPRQHYPISTNSGRYKQCAGKRSAEECGCTDGLKVSPLAINSDCRQRVLRLTFPVTNFNITLFLRRTNHADHPLCSPYFVTVTEVNNRTSWKVTGTHATPTMDKMRQYLEDSLENNLYNPEGLQISLYGSELFHFRISVIPGVVLCDLVEEVQIYVDEPPLAFPTQHLVNNMAAIILGGLLLFGFLLIYNSVAMPTTSSIKTLLKKHKPTISPTRTQNSTMTQGHE</sequence>
<dbReference type="GO" id="GO:0005929">
    <property type="term" value="C:cilium"/>
    <property type="evidence" value="ECO:0007669"/>
    <property type="project" value="TreeGrafter"/>
</dbReference>
<evidence type="ECO:0000313" key="8">
    <source>
        <dbReference type="Proteomes" id="UP001652741"/>
    </source>
</evidence>
<evidence type="ECO:0000259" key="3">
    <source>
        <dbReference type="Pfam" id="PF15149"/>
    </source>
</evidence>
<dbReference type="InterPro" id="IPR053903">
    <property type="entry name" value="CATSPERB_head"/>
</dbReference>
<feature type="domain" description="Cation channel sperm-associated auxiliary subunit beta 2nd" evidence="5">
    <location>
        <begin position="195"/>
        <end position="522"/>
    </location>
</feature>
<dbReference type="GO" id="GO:0036128">
    <property type="term" value="C:CatSper complex"/>
    <property type="evidence" value="ECO:0007669"/>
    <property type="project" value="InterPro"/>
</dbReference>
<dbReference type="PANTHER" id="PTHR14705">
    <property type="entry name" value="CATION CHANNEL SPERM-ASSOCIATED PROTEIN SUBUNIT BETA"/>
    <property type="match status" value="1"/>
</dbReference>
<dbReference type="InterPro" id="IPR048789">
    <property type="entry name" value="CATSPERB_C"/>
</dbReference>
<feature type="domain" description="CATSPERB head" evidence="6">
    <location>
        <begin position="556"/>
        <end position="734"/>
    </location>
</feature>
<protein>
    <submittedName>
        <fullName evidence="9">Cation channel sperm-associated protein subunit beta isoform X1</fullName>
    </submittedName>
</protein>
<evidence type="ECO:0000256" key="2">
    <source>
        <dbReference type="SAM" id="SignalP"/>
    </source>
</evidence>
<dbReference type="STRING" id="8030.ENSSSAP00000078076"/>
<dbReference type="Pfam" id="PF22830">
    <property type="entry name" value="CATSPERB_head"/>
    <property type="match status" value="1"/>
</dbReference>
<dbReference type="RefSeq" id="XP_014050658.2">
    <property type="nucleotide sequence ID" value="XM_014195183.2"/>
</dbReference>
<dbReference type="Pfam" id="PF21548">
    <property type="entry name" value="CATSPERB_2nd"/>
    <property type="match status" value="1"/>
</dbReference>
<evidence type="ECO:0000259" key="6">
    <source>
        <dbReference type="Pfam" id="PF22830"/>
    </source>
</evidence>
<evidence type="ECO:0000259" key="5">
    <source>
        <dbReference type="Pfam" id="PF21548"/>
    </source>
</evidence>
<feature type="chain" id="PRO_5046058165" evidence="2">
    <location>
        <begin position="30"/>
        <end position="1150"/>
    </location>
</feature>
<feature type="signal peptide" evidence="2">
    <location>
        <begin position="1"/>
        <end position="29"/>
    </location>
</feature>
<feature type="transmembrane region" description="Helical" evidence="1">
    <location>
        <begin position="1096"/>
        <end position="1116"/>
    </location>
</feature>
<dbReference type="Pfam" id="PF21541">
    <property type="entry name" value="CATSPERB_1st"/>
    <property type="match status" value="1"/>
</dbReference>
<evidence type="ECO:0000313" key="9">
    <source>
        <dbReference type="RefSeq" id="XP_014050658.2"/>
    </source>
</evidence>
<gene>
    <name evidence="9" type="primary">LOC106602505</name>
</gene>
<dbReference type="KEGG" id="sasa:106602505"/>
<dbReference type="Pfam" id="PF22831">
    <property type="entry name" value="CATSPERB_Ig-like"/>
    <property type="match status" value="1"/>
</dbReference>
<dbReference type="InterPro" id="IPR028748">
    <property type="entry name" value="CATSPERB"/>
</dbReference>
<feature type="domain" description="Cation channel sperm-associated auxiliary subunit beta N-terminal" evidence="4">
    <location>
        <begin position="45"/>
        <end position="163"/>
    </location>
</feature>
<dbReference type="InterPro" id="IPR053904">
    <property type="entry name" value="CATSPERB_Ig-like"/>
</dbReference>
<dbReference type="PANTHER" id="PTHR14705:SF0">
    <property type="entry name" value="CATION CHANNEL SPERM-ASSOCIATED AUXILIARY SUBUNIT BETA"/>
    <property type="match status" value="1"/>
</dbReference>
<dbReference type="Proteomes" id="UP001652741">
    <property type="component" value="Chromosome ssa01"/>
</dbReference>
<accession>A0A1S3RE72</accession>
<keyword evidence="8" id="KW-1185">Reference proteome</keyword>
<dbReference type="Bgee" id="ENSSSAG00000066213">
    <property type="expression patterns" value="Expressed in mesonephros and 9 other cell types or tissues"/>
</dbReference>
<feature type="domain" description="Cation channel sperm-associated protein subunit beta C-terminal" evidence="3">
    <location>
        <begin position="860"/>
        <end position="1114"/>
    </location>
</feature>
<evidence type="ECO:0000259" key="7">
    <source>
        <dbReference type="Pfam" id="PF22831"/>
    </source>
</evidence>
<evidence type="ECO:0000259" key="4">
    <source>
        <dbReference type="Pfam" id="PF21541"/>
    </source>
</evidence>